<dbReference type="AlphaFoldDB" id="A0A8C0AZC7"/>
<evidence type="ECO:0000313" key="2">
    <source>
        <dbReference type="Proteomes" id="UP000694555"/>
    </source>
</evidence>
<evidence type="ECO:0000313" key="1">
    <source>
        <dbReference type="Ensembl" id="ENSBJAP00000009335.1"/>
    </source>
</evidence>
<sequence length="123" mass="13132">MTSDLDIFVGNTTLIDEEVYQLWLDGHSGAPPDPGVSPLPGHLGPLSWTPRVGGADPKVTCRAALLVGGYYAFEESFARELLGKKLSKGTKKDLDEISARTGVSIKSCRRQVDIGGCSLKWGG</sequence>
<dbReference type="GO" id="GO:0005634">
    <property type="term" value="C:nucleus"/>
    <property type="evidence" value="ECO:0007669"/>
    <property type="project" value="TreeGrafter"/>
</dbReference>
<name>A0A8C0AZC7_9AVES</name>
<dbReference type="InterPro" id="IPR008614">
    <property type="entry name" value="FIBP"/>
</dbReference>
<dbReference type="GO" id="GO:0017134">
    <property type="term" value="F:fibroblast growth factor binding"/>
    <property type="evidence" value="ECO:0007669"/>
    <property type="project" value="TreeGrafter"/>
</dbReference>
<organism evidence="1 2">
    <name type="scientific">Buteo japonicus</name>
    <dbReference type="NCBI Taxonomy" id="224669"/>
    <lineage>
        <taxon>Eukaryota</taxon>
        <taxon>Metazoa</taxon>
        <taxon>Chordata</taxon>
        <taxon>Craniata</taxon>
        <taxon>Vertebrata</taxon>
        <taxon>Euteleostomi</taxon>
        <taxon>Archelosauria</taxon>
        <taxon>Archosauria</taxon>
        <taxon>Dinosauria</taxon>
        <taxon>Saurischia</taxon>
        <taxon>Theropoda</taxon>
        <taxon>Coelurosauria</taxon>
        <taxon>Aves</taxon>
        <taxon>Neognathae</taxon>
        <taxon>Neoaves</taxon>
        <taxon>Telluraves</taxon>
        <taxon>Accipitrimorphae</taxon>
        <taxon>Accipitriformes</taxon>
        <taxon>Accipitridae</taxon>
        <taxon>Accipitrinae</taxon>
        <taxon>Buteo</taxon>
    </lineage>
</organism>
<dbReference type="GO" id="GO:0070527">
    <property type="term" value="P:platelet aggregation"/>
    <property type="evidence" value="ECO:0007669"/>
    <property type="project" value="TreeGrafter"/>
</dbReference>
<dbReference type="Proteomes" id="UP000694555">
    <property type="component" value="Unplaced"/>
</dbReference>
<keyword evidence="2" id="KW-1185">Reference proteome</keyword>
<reference evidence="1" key="2">
    <citation type="submission" date="2025-09" db="UniProtKB">
        <authorList>
            <consortium name="Ensembl"/>
        </authorList>
    </citation>
    <scope>IDENTIFICATION</scope>
</reference>
<dbReference type="PANTHER" id="PTHR13223:SF2">
    <property type="entry name" value="ACIDIC FIBROBLAST GROWTH FACTOR INTRACELLULAR-BINDING PROTEIN"/>
    <property type="match status" value="1"/>
</dbReference>
<dbReference type="Ensembl" id="ENSBJAT00000009602.1">
    <property type="protein sequence ID" value="ENSBJAP00000009335.1"/>
    <property type="gene ID" value="ENSBJAG00000006416.1"/>
</dbReference>
<protein>
    <submittedName>
        <fullName evidence="1">Uncharacterized protein</fullName>
    </submittedName>
</protein>
<dbReference type="Pfam" id="PF05427">
    <property type="entry name" value="FIBP"/>
    <property type="match status" value="2"/>
</dbReference>
<proteinExistence type="predicted"/>
<reference evidence="1" key="1">
    <citation type="submission" date="2025-08" db="UniProtKB">
        <authorList>
            <consortium name="Ensembl"/>
        </authorList>
    </citation>
    <scope>IDENTIFICATION</scope>
</reference>
<accession>A0A8C0AZC7</accession>
<dbReference type="PANTHER" id="PTHR13223">
    <property type="entry name" value="ACIDIC FIBROBLAST GROWTH FACTOR INTRACELLULAR BINDING PROTEIN"/>
    <property type="match status" value="1"/>
</dbReference>